<dbReference type="InterPro" id="IPR017979">
    <property type="entry name" value="GPCR_3_CS"/>
</dbReference>
<dbReference type="EMBL" id="CAJPEV010004064">
    <property type="protein sequence ID" value="CAG0901090.1"/>
    <property type="molecule type" value="Genomic_DNA"/>
</dbReference>
<feature type="compositionally biased region" description="Basic and acidic residues" evidence="12">
    <location>
        <begin position="842"/>
        <end position="861"/>
    </location>
</feature>
<dbReference type="PANTHER" id="PTHR10519">
    <property type="entry name" value="GABA-B RECEPTOR"/>
    <property type="match status" value="1"/>
</dbReference>
<evidence type="ECO:0000256" key="10">
    <source>
        <dbReference type="ARBA" id="ARBA00023224"/>
    </source>
</evidence>
<dbReference type="PROSITE" id="PS00981">
    <property type="entry name" value="G_PROTEIN_RECEP_F3_3"/>
    <property type="match status" value="1"/>
</dbReference>
<dbReference type="OrthoDB" id="2150267at2759"/>
<feature type="transmembrane region" description="Helical" evidence="13">
    <location>
        <begin position="410"/>
        <end position="432"/>
    </location>
</feature>
<dbReference type="PANTHER" id="PTHR10519:SF74">
    <property type="entry name" value="GAMMA-AMINOBUTYRIC ACID TYPE B RECEPTOR SUBUNIT 2"/>
    <property type="match status" value="1"/>
</dbReference>
<keyword evidence="3 13" id="KW-0812">Transmembrane</keyword>
<comment type="subcellular location">
    <subcellularLocation>
        <location evidence="1">Cell membrane</location>
        <topology evidence="1">Multi-pass membrane protein</topology>
    </subcellularLocation>
</comment>
<protein>
    <recommendedName>
        <fullName evidence="11">Gamma-aminobutyric acid type B receptor subunit 2</fullName>
    </recommendedName>
</protein>
<dbReference type="Pfam" id="PF00003">
    <property type="entry name" value="7tm_3"/>
    <property type="match status" value="1"/>
</dbReference>
<feature type="compositionally biased region" description="Basic and acidic residues" evidence="12">
    <location>
        <begin position="754"/>
        <end position="768"/>
    </location>
</feature>
<organism evidence="15">
    <name type="scientific">Darwinula stevensoni</name>
    <dbReference type="NCBI Taxonomy" id="69355"/>
    <lineage>
        <taxon>Eukaryota</taxon>
        <taxon>Metazoa</taxon>
        <taxon>Ecdysozoa</taxon>
        <taxon>Arthropoda</taxon>
        <taxon>Crustacea</taxon>
        <taxon>Oligostraca</taxon>
        <taxon>Ostracoda</taxon>
        <taxon>Podocopa</taxon>
        <taxon>Podocopida</taxon>
        <taxon>Darwinulocopina</taxon>
        <taxon>Darwinuloidea</taxon>
        <taxon>Darwinulidae</taxon>
        <taxon>Darwinula</taxon>
    </lineage>
</organism>
<dbReference type="GO" id="GO:0038039">
    <property type="term" value="C:G protein-coupled receptor heterodimeric complex"/>
    <property type="evidence" value="ECO:0007669"/>
    <property type="project" value="TreeGrafter"/>
</dbReference>
<keyword evidence="2" id="KW-1003">Cell membrane</keyword>
<evidence type="ECO:0000313" key="16">
    <source>
        <dbReference type="Proteomes" id="UP000677054"/>
    </source>
</evidence>
<feature type="compositionally biased region" description="Low complexity" evidence="12">
    <location>
        <begin position="889"/>
        <end position="898"/>
    </location>
</feature>
<feature type="region of interest" description="Disordered" evidence="12">
    <location>
        <begin position="686"/>
        <end position="709"/>
    </location>
</feature>
<dbReference type="Gene3D" id="3.40.50.2300">
    <property type="match status" value="2"/>
</dbReference>
<feature type="transmembrane region" description="Helical" evidence="13">
    <location>
        <begin position="650"/>
        <end position="672"/>
    </location>
</feature>
<evidence type="ECO:0000256" key="13">
    <source>
        <dbReference type="SAM" id="Phobius"/>
    </source>
</evidence>
<dbReference type="AlphaFoldDB" id="A0A7R9FR71"/>
<accession>A0A7R9FR71</accession>
<dbReference type="GO" id="GO:0004965">
    <property type="term" value="F:G protein-coupled GABA receptor activity"/>
    <property type="evidence" value="ECO:0007669"/>
    <property type="project" value="InterPro"/>
</dbReference>
<evidence type="ECO:0000256" key="11">
    <source>
        <dbReference type="ARBA" id="ARBA00073785"/>
    </source>
</evidence>
<feature type="region of interest" description="Disordered" evidence="12">
    <location>
        <begin position="749"/>
        <end position="789"/>
    </location>
</feature>
<evidence type="ECO:0000256" key="5">
    <source>
        <dbReference type="ARBA" id="ARBA00022989"/>
    </source>
</evidence>
<feature type="transmembrane region" description="Helical" evidence="13">
    <location>
        <begin position="528"/>
        <end position="549"/>
    </location>
</feature>
<evidence type="ECO:0000256" key="12">
    <source>
        <dbReference type="SAM" id="MobiDB-lite"/>
    </source>
</evidence>
<evidence type="ECO:0000256" key="4">
    <source>
        <dbReference type="ARBA" id="ARBA00022729"/>
    </source>
</evidence>
<gene>
    <name evidence="15" type="ORF">DSTB1V02_LOCUS11810</name>
</gene>
<keyword evidence="16" id="KW-1185">Reference proteome</keyword>
<dbReference type="SUPFAM" id="SSF53822">
    <property type="entry name" value="Periplasmic binding protein-like I"/>
    <property type="match status" value="1"/>
</dbReference>
<dbReference type="Pfam" id="PF01094">
    <property type="entry name" value="ANF_receptor"/>
    <property type="match status" value="1"/>
</dbReference>
<dbReference type="InterPro" id="IPR028082">
    <property type="entry name" value="Peripla_BP_I"/>
</dbReference>
<feature type="transmembrane region" description="Helical" evidence="13">
    <location>
        <begin position="586"/>
        <end position="607"/>
    </location>
</feature>
<keyword evidence="7 13" id="KW-0472">Membrane</keyword>
<keyword evidence="10" id="KW-0807">Transducer</keyword>
<feature type="transmembrane region" description="Helical" evidence="13">
    <location>
        <begin position="453"/>
        <end position="470"/>
    </location>
</feature>
<reference evidence="15" key="1">
    <citation type="submission" date="2020-11" db="EMBL/GenBank/DDBJ databases">
        <authorList>
            <person name="Tran Van P."/>
        </authorList>
    </citation>
    <scope>NUCLEOTIDE SEQUENCE</scope>
</reference>
<dbReference type="InterPro" id="IPR002455">
    <property type="entry name" value="GPCR3_GABA-B"/>
</dbReference>
<feature type="domain" description="G-protein coupled receptors family 3 profile" evidence="14">
    <location>
        <begin position="412"/>
        <end position="694"/>
    </location>
</feature>
<evidence type="ECO:0000256" key="2">
    <source>
        <dbReference type="ARBA" id="ARBA00022475"/>
    </source>
</evidence>
<keyword evidence="8" id="KW-0675">Receptor</keyword>
<dbReference type="EMBL" id="LR903581">
    <property type="protein sequence ID" value="CAD7252049.1"/>
    <property type="molecule type" value="Genomic_DNA"/>
</dbReference>
<evidence type="ECO:0000256" key="3">
    <source>
        <dbReference type="ARBA" id="ARBA00022692"/>
    </source>
</evidence>
<keyword evidence="4" id="KW-0732">Signal</keyword>
<dbReference type="PRINTS" id="PR01177">
    <property type="entry name" value="GABAB1RECPTR"/>
</dbReference>
<dbReference type="CDD" id="cd15294">
    <property type="entry name" value="7tmC_GABA-B-R2"/>
    <property type="match status" value="1"/>
</dbReference>
<evidence type="ECO:0000256" key="6">
    <source>
        <dbReference type="ARBA" id="ARBA00023040"/>
    </source>
</evidence>
<dbReference type="GO" id="GO:0007214">
    <property type="term" value="P:gamma-aminobutyric acid signaling pathway"/>
    <property type="evidence" value="ECO:0007669"/>
    <property type="project" value="TreeGrafter"/>
</dbReference>
<evidence type="ECO:0000256" key="8">
    <source>
        <dbReference type="ARBA" id="ARBA00023170"/>
    </source>
</evidence>
<name>A0A7R9FR71_9CRUS</name>
<dbReference type="Proteomes" id="UP000677054">
    <property type="component" value="Unassembled WGS sequence"/>
</dbReference>
<proteinExistence type="predicted"/>
<keyword evidence="6" id="KW-0297">G-protein coupled receptor</keyword>
<dbReference type="InterPro" id="IPR001828">
    <property type="entry name" value="ANF_lig-bd_rcpt"/>
</dbReference>
<feature type="region of interest" description="Disordered" evidence="12">
    <location>
        <begin position="812"/>
        <end position="908"/>
    </location>
</feature>
<keyword evidence="9" id="KW-0325">Glycoprotein</keyword>
<feature type="region of interest" description="Disordered" evidence="12">
    <location>
        <begin position="1"/>
        <end position="26"/>
    </location>
</feature>
<evidence type="ECO:0000259" key="14">
    <source>
        <dbReference type="PROSITE" id="PS50259"/>
    </source>
</evidence>
<dbReference type="CDD" id="cd06366">
    <property type="entry name" value="PBP1_GABAb_receptor"/>
    <property type="match status" value="1"/>
</dbReference>
<dbReference type="PRINTS" id="PR01176">
    <property type="entry name" value="GABABRECEPTR"/>
</dbReference>
<dbReference type="FunFam" id="3.40.50.2300:FF:000063">
    <property type="entry name" value="Gamma-aminobutyric acid type B receptor subunit"/>
    <property type="match status" value="1"/>
</dbReference>
<sequence>MGDEDLLRRNASAADETGSIRSRLHPRHRPHRHGIEILAYPAGRISVPHPSRSQLCDFHVFTLSEDALRGRLFHSDELSYADTHPMFSKAKYPNFFRIVPSETEFNFAHLGLLKHFNWTKVGTLYQNQPRFALAANNLEVILDSYGFEVAESQGFVNDVATALLKLRDKNKDIRIIIGSFNETFARRVFCQAYQLGLYGGNYQWIIAGLYGDRWWEKEGEKDWEVACTRSEILEALNGCFIADLLPLRTDNMITVAQRTSMEYEREYHRERHREYSRFHGYAYDGVWALALVIHAVTQKILRLSAKDGRSLLSLKDFTYRSPFWGKLFQEAIEELRFEGVTGLVNFTDNSRKGLIVIKQFQEDHEVKVGEWDGRTETLDLSRGEGTLLWRHGKPPRDRTLKIIVPTRVNITIYSVLVVIACLGIVMACYFLAVNTKYRHQRYIKMSSPYLNNLIILGCILTYSSVIFLGLDSQLTSVHSFPYICTARAWFLMAGFTLAFGSMFSKTWRVHAIFTDIKLNKKVIKDYQLFMVVGVLLAIDIAIMTTWQIVDPFTRDTKQLGAYIDPSDKDREIVPENEYCKSVHMTVFVSCIYGYKGLLMVFGCFLAWETRHVSIAALNDSKYIGMSVYNVVIMCVLGAPISFVLSDQQDAAFIMIALFIIFCSSTTLCLVFLPKLIQLRKNPTGKEDKKVRATLKPPRGSRRDSEEDEEILKGIQSARTVHNRLRNTLEDQQALIVKLLNEAGEEAGGYMNEYTSKRPEKPARKKEPESTSSLNSRDGELAPLNRTPFRREGYKSTMALGLEVIPTGDSLSVSFQHGSPPGGIGEVKTSVTNLSESESEQGEMNRVEVELHPVKPPEKGEEPESPTSSEEFSYNHLSDQSPDVIPVPKTTSSRSSSTSPAPLGKCPIA</sequence>
<evidence type="ECO:0000313" key="15">
    <source>
        <dbReference type="EMBL" id="CAD7252049.1"/>
    </source>
</evidence>
<evidence type="ECO:0000256" key="1">
    <source>
        <dbReference type="ARBA" id="ARBA00004651"/>
    </source>
</evidence>
<keyword evidence="5 13" id="KW-1133">Transmembrane helix</keyword>
<feature type="transmembrane region" description="Helical" evidence="13">
    <location>
        <begin position="490"/>
        <end position="507"/>
    </location>
</feature>
<evidence type="ECO:0000256" key="7">
    <source>
        <dbReference type="ARBA" id="ARBA00023136"/>
    </source>
</evidence>
<feature type="transmembrane region" description="Helical" evidence="13">
    <location>
        <begin position="627"/>
        <end position="644"/>
    </location>
</feature>
<dbReference type="InterPro" id="IPR017978">
    <property type="entry name" value="GPCR_3_C"/>
</dbReference>
<dbReference type="PROSITE" id="PS50259">
    <property type="entry name" value="G_PROTEIN_RECEP_F3_4"/>
    <property type="match status" value="1"/>
</dbReference>
<evidence type="ECO:0000256" key="9">
    <source>
        <dbReference type="ARBA" id="ARBA00023180"/>
    </source>
</evidence>